<dbReference type="CDD" id="cd08662">
    <property type="entry name" value="M13"/>
    <property type="match status" value="1"/>
</dbReference>
<evidence type="ECO:0000256" key="7">
    <source>
        <dbReference type="SAM" id="MobiDB-lite"/>
    </source>
</evidence>
<feature type="domain" description="Peptidase M13 N-terminal" evidence="9">
    <location>
        <begin position="195"/>
        <end position="270"/>
    </location>
</feature>
<keyword evidence="2" id="KW-0645">Protease</keyword>
<dbReference type="PROSITE" id="PS51885">
    <property type="entry name" value="NEPRILYSIN"/>
    <property type="match status" value="1"/>
</dbReference>
<keyword evidence="5" id="KW-0862">Zinc</keyword>
<dbReference type="InterPro" id="IPR008753">
    <property type="entry name" value="Peptidase_M13_N"/>
</dbReference>
<dbReference type="Pfam" id="PF01431">
    <property type="entry name" value="Peptidase_M13"/>
    <property type="match status" value="1"/>
</dbReference>
<feature type="region of interest" description="Disordered" evidence="7">
    <location>
        <begin position="1"/>
        <end position="22"/>
    </location>
</feature>
<evidence type="ECO:0000256" key="1">
    <source>
        <dbReference type="ARBA" id="ARBA00001947"/>
    </source>
</evidence>
<dbReference type="PANTHER" id="PTHR11733:SF133">
    <property type="entry name" value="PHOSPHATE-REGULATING NEUTRAL ENDOPEPTIDASE PHEX"/>
    <property type="match status" value="1"/>
</dbReference>
<dbReference type="SUPFAM" id="SSF55486">
    <property type="entry name" value="Metalloproteases ('zincins'), catalytic domain"/>
    <property type="match status" value="1"/>
</dbReference>
<evidence type="ECO:0000256" key="6">
    <source>
        <dbReference type="ARBA" id="ARBA00023049"/>
    </source>
</evidence>
<evidence type="ECO:0000256" key="4">
    <source>
        <dbReference type="ARBA" id="ARBA00022801"/>
    </source>
</evidence>
<dbReference type="InterPro" id="IPR042089">
    <property type="entry name" value="Peptidase_M13_dom_2"/>
</dbReference>
<proteinExistence type="predicted"/>
<name>A0ABY7EY12_MYAAR</name>
<dbReference type="InterPro" id="IPR018497">
    <property type="entry name" value="Peptidase_M13_C"/>
</dbReference>
<feature type="domain" description="Peptidase M13 C-terminal" evidence="8">
    <location>
        <begin position="289"/>
        <end position="355"/>
    </location>
</feature>
<dbReference type="InterPro" id="IPR000718">
    <property type="entry name" value="Peptidase_M13"/>
</dbReference>
<dbReference type="Gene3D" id="3.40.390.10">
    <property type="entry name" value="Collagenase (Catalytic Domain)"/>
    <property type="match status" value="2"/>
</dbReference>
<sequence length="446" mass="50671">MENIAYEKNEKNGNAKETSDAIHGEEIERKSINVSYPLLQELGGWPVLGDLEGGGYSDDSFNLTTLLRALRKYNNNPLIDIYVSSDVKDSENNIIYLDQPSFGLPGRLYYLDSNLAHMRDAYIKLARGITMPSEDRRDNEALYNKMTIQQLTQNFTEPSPKDNIQFGWLEYMQGIMSLEGVDIELNSSEPVVVVYGQATKRARWRTCEDYVTGQMGMAIGHMFVRETFDESAKSIALDMIGNIRNAFNELLDELDWMDPSTKELAREKVTVSRTEHFQNVLGGLNRASTGRQYDKDGNLVQWWSDTIINNFKEKAKCIVDQYGDFLVREANLTINGINTQGENIADNGGLKQSFRIWCNNMRRESVINAINTGVHSPGEFRVIGTLQNSPDFATAFGCKKSNVMNPEKKCYHCIHCDDNIMCVFELLILLRYFLLHLPMDNLINAA</sequence>
<keyword evidence="11" id="KW-1185">Reference proteome</keyword>
<evidence type="ECO:0000259" key="9">
    <source>
        <dbReference type="Pfam" id="PF05649"/>
    </source>
</evidence>
<evidence type="ECO:0000313" key="10">
    <source>
        <dbReference type="EMBL" id="WAR14827.1"/>
    </source>
</evidence>
<protein>
    <submittedName>
        <fullName evidence="10">NEP4-like protein</fullName>
    </submittedName>
</protein>
<dbReference type="Proteomes" id="UP001164746">
    <property type="component" value="Chromosome 9"/>
</dbReference>
<evidence type="ECO:0000256" key="5">
    <source>
        <dbReference type="ARBA" id="ARBA00022833"/>
    </source>
</evidence>
<feature type="domain" description="Peptidase M13 N-terminal" evidence="9">
    <location>
        <begin position="25"/>
        <end position="126"/>
    </location>
</feature>
<reference evidence="10" key="1">
    <citation type="submission" date="2022-11" db="EMBL/GenBank/DDBJ databases">
        <title>Centuries of genome instability and evolution in soft-shell clam transmissible cancer (bioRxiv).</title>
        <authorList>
            <person name="Hart S.F.M."/>
            <person name="Yonemitsu M.A."/>
            <person name="Giersch R.M."/>
            <person name="Beal B.F."/>
            <person name="Arriagada G."/>
            <person name="Davis B.W."/>
            <person name="Ostrander E.A."/>
            <person name="Goff S.P."/>
            <person name="Metzger M.J."/>
        </authorList>
    </citation>
    <scope>NUCLEOTIDE SEQUENCE</scope>
    <source>
        <strain evidence="10">MELC-2E11</strain>
        <tissue evidence="10">Siphon/mantle</tissue>
    </source>
</reference>
<accession>A0ABY7EY12</accession>
<dbReference type="Gene3D" id="1.10.1380.10">
    <property type="entry name" value="Neutral endopeptidase , domain2"/>
    <property type="match status" value="3"/>
</dbReference>
<organism evidence="10 11">
    <name type="scientific">Mya arenaria</name>
    <name type="common">Soft-shell clam</name>
    <dbReference type="NCBI Taxonomy" id="6604"/>
    <lineage>
        <taxon>Eukaryota</taxon>
        <taxon>Metazoa</taxon>
        <taxon>Spiralia</taxon>
        <taxon>Lophotrochozoa</taxon>
        <taxon>Mollusca</taxon>
        <taxon>Bivalvia</taxon>
        <taxon>Autobranchia</taxon>
        <taxon>Heteroconchia</taxon>
        <taxon>Euheterodonta</taxon>
        <taxon>Imparidentia</taxon>
        <taxon>Neoheterodontei</taxon>
        <taxon>Myida</taxon>
        <taxon>Myoidea</taxon>
        <taxon>Myidae</taxon>
        <taxon>Mya</taxon>
    </lineage>
</organism>
<evidence type="ECO:0000256" key="3">
    <source>
        <dbReference type="ARBA" id="ARBA00022723"/>
    </source>
</evidence>
<keyword evidence="4" id="KW-0378">Hydrolase</keyword>
<evidence type="ECO:0000256" key="2">
    <source>
        <dbReference type="ARBA" id="ARBA00022670"/>
    </source>
</evidence>
<dbReference type="PANTHER" id="PTHR11733">
    <property type="entry name" value="ZINC METALLOPROTEASE FAMILY M13 NEPRILYSIN-RELATED"/>
    <property type="match status" value="1"/>
</dbReference>
<dbReference type="InterPro" id="IPR024079">
    <property type="entry name" value="MetalloPept_cat_dom_sf"/>
</dbReference>
<comment type="cofactor">
    <cofactor evidence="1">
        <name>Zn(2+)</name>
        <dbReference type="ChEBI" id="CHEBI:29105"/>
    </cofactor>
</comment>
<dbReference type="Pfam" id="PF05649">
    <property type="entry name" value="Peptidase_M13_N"/>
    <property type="match status" value="2"/>
</dbReference>
<dbReference type="EMBL" id="CP111020">
    <property type="protein sequence ID" value="WAR14827.1"/>
    <property type="molecule type" value="Genomic_DNA"/>
</dbReference>
<keyword evidence="3" id="KW-0479">Metal-binding</keyword>
<evidence type="ECO:0000313" key="11">
    <source>
        <dbReference type="Proteomes" id="UP001164746"/>
    </source>
</evidence>
<gene>
    <name evidence="10" type="ORF">MAR_004932</name>
</gene>
<evidence type="ECO:0000259" key="8">
    <source>
        <dbReference type="Pfam" id="PF01431"/>
    </source>
</evidence>
<keyword evidence="6" id="KW-0482">Metalloprotease</keyword>